<accession>A0AAV4V1I8</accession>
<dbReference type="EMBL" id="BPLR01013800">
    <property type="protein sequence ID" value="GIY63898.1"/>
    <property type="molecule type" value="Genomic_DNA"/>
</dbReference>
<proteinExistence type="predicted"/>
<sequence length="123" mass="14074">MSALMFMYETIGHGYEIQLIKKMILSSLDSASYHDDHGNTAKSLTFFLFFFPSNYFIFLHNNSSFRLILFPPALIWIPKIRVVSKAHTQILPSRSCSLSLEDKQLSQTCHSVLLGYRQPSLNA</sequence>
<dbReference type="AlphaFoldDB" id="A0AAV4V1I8"/>
<evidence type="ECO:0000313" key="2">
    <source>
        <dbReference type="Proteomes" id="UP001054945"/>
    </source>
</evidence>
<comment type="caution">
    <text evidence="1">The sequence shown here is derived from an EMBL/GenBank/DDBJ whole genome shotgun (WGS) entry which is preliminary data.</text>
</comment>
<dbReference type="Proteomes" id="UP001054945">
    <property type="component" value="Unassembled WGS sequence"/>
</dbReference>
<protein>
    <submittedName>
        <fullName evidence="1">Uncharacterized protein</fullName>
    </submittedName>
</protein>
<keyword evidence="2" id="KW-1185">Reference proteome</keyword>
<organism evidence="1 2">
    <name type="scientific">Caerostris extrusa</name>
    <name type="common">Bark spider</name>
    <name type="synonym">Caerostris bankana</name>
    <dbReference type="NCBI Taxonomy" id="172846"/>
    <lineage>
        <taxon>Eukaryota</taxon>
        <taxon>Metazoa</taxon>
        <taxon>Ecdysozoa</taxon>
        <taxon>Arthropoda</taxon>
        <taxon>Chelicerata</taxon>
        <taxon>Arachnida</taxon>
        <taxon>Araneae</taxon>
        <taxon>Araneomorphae</taxon>
        <taxon>Entelegynae</taxon>
        <taxon>Araneoidea</taxon>
        <taxon>Araneidae</taxon>
        <taxon>Caerostris</taxon>
    </lineage>
</organism>
<evidence type="ECO:0000313" key="1">
    <source>
        <dbReference type="EMBL" id="GIY63898.1"/>
    </source>
</evidence>
<gene>
    <name evidence="1" type="ORF">CEXT_606181</name>
</gene>
<reference evidence="1 2" key="1">
    <citation type="submission" date="2021-06" db="EMBL/GenBank/DDBJ databases">
        <title>Caerostris extrusa draft genome.</title>
        <authorList>
            <person name="Kono N."/>
            <person name="Arakawa K."/>
        </authorList>
    </citation>
    <scope>NUCLEOTIDE SEQUENCE [LARGE SCALE GENOMIC DNA]</scope>
</reference>
<name>A0AAV4V1I8_CAEEX</name>